<proteinExistence type="predicted"/>
<accession>A0ABC9N773</accession>
<evidence type="ECO:0000313" key="2">
    <source>
        <dbReference type="Proteomes" id="UP000004110"/>
    </source>
</evidence>
<comment type="caution">
    <text evidence="1">The sequence shown here is derived from an EMBL/GenBank/DDBJ whole genome shotgun (WGS) entry which is preliminary data.</text>
</comment>
<reference evidence="1" key="2">
    <citation type="submission" date="2013-11" db="EMBL/GenBank/DDBJ databases">
        <title>Draft genome sequence of Bacteroides uniformis (ATCC 8492).</title>
        <authorList>
            <person name="Sudarsanam P."/>
            <person name="Ley R."/>
            <person name="Guruge J."/>
            <person name="Turnbaugh P.J."/>
            <person name="Mahowald M."/>
            <person name="Liep D."/>
            <person name="Gordon J."/>
        </authorList>
    </citation>
    <scope>NUCLEOTIDE SEQUENCE</scope>
    <source>
        <strain evidence="1">ATCC 8492</strain>
    </source>
</reference>
<dbReference type="AlphaFoldDB" id="A0ABC9N773"/>
<sequence length="35" mass="4118">MLFIGDAEFFLYVAEKSPFSVTRSERKSLLLCKKY</sequence>
<reference evidence="1" key="1">
    <citation type="submission" date="2007-06" db="EMBL/GenBank/DDBJ databases">
        <authorList>
            <person name="Fulton L."/>
            <person name="Clifton S."/>
            <person name="Fulton B."/>
            <person name="Xu J."/>
            <person name="Minx P."/>
            <person name="Pepin K.H."/>
            <person name="Johnson M."/>
            <person name="Thiruvilangam P."/>
            <person name="Bhonagiri V."/>
            <person name="Nash W.E."/>
            <person name="Mardis E.R."/>
            <person name="Wilson R.K."/>
        </authorList>
    </citation>
    <scope>NUCLEOTIDE SEQUENCE [LARGE SCALE GENOMIC DNA]</scope>
    <source>
        <strain evidence="1">ATCC 8492</strain>
    </source>
</reference>
<protein>
    <submittedName>
        <fullName evidence="1">Uncharacterized protein</fullName>
    </submittedName>
</protein>
<dbReference type="Proteomes" id="UP000004110">
    <property type="component" value="Unassembled WGS sequence"/>
</dbReference>
<evidence type="ECO:0000313" key="1">
    <source>
        <dbReference type="EMBL" id="EDO52581.1"/>
    </source>
</evidence>
<name>A0ABC9N773_BACUC</name>
<dbReference type="EMBL" id="AAYH02000048">
    <property type="protein sequence ID" value="EDO52581.1"/>
    <property type="molecule type" value="Genomic_DNA"/>
</dbReference>
<keyword evidence="2" id="KW-1185">Reference proteome</keyword>
<organism evidence="1 2">
    <name type="scientific">Bacteroides uniformis (strain ATCC 8492 / DSM 6597 / CCUG 4942 / CIP 103695 / JCM 5828 / KCTC 5204 / NCTC 13054 / VPI 0061)</name>
    <dbReference type="NCBI Taxonomy" id="411479"/>
    <lineage>
        <taxon>Bacteria</taxon>
        <taxon>Pseudomonadati</taxon>
        <taxon>Bacteroidota</taxon>
        <taxon>Bacteroidia</taxon>
        <taxon>Bacteroidales</taxon>
        <taxon>Bacteroidaceae</taxon>
        <taxon>Bacteroides</taxon>
    </lineage>
</organism>
<gene>
    <name evidence="1" type="ORF">BACUNI_04198</name>
</gene>